<dbReference type="SUPFAM" id="SSF49899">
    <property type="entry name" value="Concanavalin A-like lectins/glucanases"/>
    <property type="match status" value="1"/>
</dbReference>
<keyword evidence="2" id="KW-1015">Disulfide bond</keyword>
<dbReference type="Gene3D" id="2.60.120.200">
    <property type="match status" value="1"/>
</dbReference>
<dbReference type="AlphaFoldDB" id="X1M0L7"/>
<dbReference type="InterPro" id="IPR001791">
    <property type="entry name" value="Laminin_G"/>
</dbReference>
<sequence length="162" mass="18304">MLIPIYKPNWLISDSFTIEAWAKTGSIEVQLLYSLETAGKEQVWLEVDSGGVKFNLRDDSWNNTLVEVLNDYTDSKWHHFAVVRDTSTDKVILYVDGQKAAEVTDNAITTINTVSQRRFFIGALNHSGGTTSYFNGEIGKFAVYKQALSAEEIKNHYDMCKP</sequence>
<evidence type="ECO:0000256" key="2">
    <source>
        <dbReference type="ARBA" id="ARBA00023157"/>
    </source>
</evidence>
<reference evidence="4" key="1">
    <citation type="journal article" date="2014" name="Front. Microbiol.">
        <title>High frequency of phylogenetically diverse reductive dehalogenase-homologous genes in deep subseafloor sedimentary metagenomes.</title>
        <authorList>
            <person name="Kawai M."/>
            <person name="Futagami T."/>
            <person name="Toyoda A."/>
            <person name="Takaki Y."/>
            <person name="Nishi S."/>
            <person name="Hori S."/>
            <person name="Arai W."/>
            <person name="Tsubouchi T."/>
            <person name="Morono Y."/>
            <person name="Uchiyama I."/>
            <person name="Ito T."/>
            <person name="Fujiyama A."/>
            <person name="Inagaki F."/>
            <person name="Takami H."/>
        </authorList>
    </citation>
    <scope>NUCLEOTIDE SEQUENCE</scope>
    <source>
        <strain evidence="4">Expedition CK06-06</strain>
    </source>
</reference>
<accession>X1M0L7</accession>
<evidence type="ECO:0000313" key="4">
    <source>
        <dbReference type="EMBL" id="GAI24908.1"/>
    </source>
</evidence>
<comment type="caution">
    <text evidence="4">The sequence shown here is derived from an EMBL/GenBank/DDBJ whole genome shotgun (WGS) entry which is preliminary data.</text>
</comment>
<organism evidence="4">
    <name type="scientific">marine sediment metagenome</name>
    <dbReference type="NCBI Taxonomy" id="412755"/>
    <lineage>
        <taxon>unclassified sequences</taxon>
        <taxon>metagenomes</taxon>
        <taxon>ecological metagenomes</taxon>
    </lineage>
</organism>
<gene>
    <name evidence="4" type="ORF">S06H3_33808</name>
</gene>
<evidence type="ECO:0000256" key="1">
    <source>
        <dbReference type="ARBA" id="ARBA00022729"/>
    </source>
</evidence>
<feature type="domain" description="Laminin G" evidence="3">
    <location>
        <begin position="1"/>
        <end position="160"/>
    </location>
</feature>
<evidence type="ECO:0000259" key="3">
    <source>
        <dbReference type="PROSITE" id="PS50025"/>
    </source>
</evidence>
<name>X1M0L7_9ZZZZ</name>
<proteinExistence type="predicted"/>
<dbReference type="InterPro" id="IPR013320">
    <property type="entry name" value="ConA-like_dom_sf"/>
</dbReference>
<keyword evidence="1" id="KW-0732">Signal</keyword>
<dbReference type="Pfam" id="PF13385">
    <property type="entry name" value="Laminin_G_3"/>
    <property type="match status" value="1"/>
</dbReference>
<dbReference type="SMART" id="SM00560">
    <property type="entry name" value="LamGL"/>
    <property type="match status" value="1"/>
</dbReference>
<protein>
    <recommendedName>
        <fullName evidence="3">Laminin G domain-containing protein</fullName>
    </recommendedName>
</protein>
<dbReference type="PROSITE" id="PS50025">
    <property type="entry name" value="LAM_G_DOMAIN"/>
    <property type="match status" value="1"/>
</dbReference>
<dbReference type="InterPro" id="IPR006558">
    <property type="entry name" value="LamG-like"/>
</dbReference>
<dbReference type="EMBL" id="BARV01020221">
    <property type="protein sequence ID" value="GAI24908.1"/>
    <property type="molecule type" value="Genomic_DNA"/>
</dbReference>